<feature type="domain" description="BSD" evidence="2">
    <location>
        <begin position="226"/>
        <end position="278"/>
    </location>
</feature>
<dbReference type="Gene3D" id="1.10.3970.10">
    <property type="entry name" value="BSD domain"/>
    <property type="match status" value="1"/>
</dbReference>
<keyword evidence="4" id="KW-1185">Reference proteome</keyword>
<feature type="compositionally biased region" description="Acidic residues" evidence="1">
    <location>
        <begin position="382"/>
        <end position="392"/>
    </location>
</feature>
<feature type="region of interest" description="Disordered" evidence="1">
    <location>
        <begin position="283"/>
        <end position="338"/>
    </location>
</feature>
<proteinExistence type="predicted"/>
<dbReference type="GO" id="GO:0038203">
    <property type="term" value="P:TORC2 signaling"/>
    <property type="evidence" value="ECO:0007669"/>
    <property type="project" value="TreeGrafter"/>
</dbReference>
<dbReference type="Pfam" id="PF03909">
    <property type="entry name" value="BSD"/>
    <property type="match status" value="1"/>
</dbReference>
<dbReference type="PANTHER" id="PTHR16019:SF6">
    <property type="entry name" value="SYNAPSE-ASSOCIATED PROTEIN 1"/>
    <property type="match status" value="1"/>
</dbReference>
<dbReference type="InterPro" id="IPR035925">
    <property type="entry name" value="BSD_dom_sf"/>
</dbReference>
<evidence type="ECO:0000256" key="1">
    <source>
        <dbReference type="SAM" id="MobiDB-lite"/>
    </source>
</evidence>
<feature type="compositionally biased region" description="Polar residues" evidence="1">
    <location>
        <begin position="317"/>
        <end position="334"/>
    </location>
</feature>
<dbReference type="AlphaFoldDB" id="A0A164Y1I4"/>
<dbReference type="OrthoDB" id="47923at2759"/>
<dbReference type="GO" id="GO:0005634">
    <property type="term" value="C:nucleus"/>
    <property type="evidence" value="ECO:0007669"/>
    <property type="project" value="TreeGrafter"/>
</dbReference>
<protein>
    <submittedName>
        <fullName evidence="3">Synapse-associated protein 1</fullName>
    </submittedName>
</protein>
<dbReference type="SMART" id="SM00751">
    <property type="entry name" value="BSD"/>
    <property type="match status" value="1"/>
</dbReference>
<dbReference type="SUPFAM" id="SSF140383">
    <property type="entry name" value="BSD domain-like"/>
    <property type="match status" value="1"/>
</dbReference>
<evidence type="ECO:0000313" key="4">
    <source>
        <dbReference type="Proteomes" id="UP000076858"/>
    </source>
</evidence>
<feature type="compositionally biased region" description="Low complexity" evidence="1">
    <location>
        <begin position="34"/>
        <end position="49"/>
    </location>
</feature>
<dbReference type="EMBL" id="LRGB01000944">
    <property type="protein sequence ID" value="KZS14780.1"/>
    <property type="molecule type" value="Genomic_DNA"/>
</dbReference>
<dbReference type="Proteomes" id="UP000076858">
    <property type="component" value="Unassembled WGS sequence"/>
</dbReference>
<reference evidence="3 4" key="1">
    <citation type="submission" date="2016-03" db="EMBL/GenBank/DDBJ databases">
        <title>EvidentialGene: Evidence-directed Construction of Genes on Genomes.</title>
        <authorList>
            <person name="Gilbert D.G."/>
            <person name="Choi J.-H."/>
            <person name="Mockaitis K."/>
            <person name="Colbourne J."/>
            <person name="Pfrender M."/>
        </authorList>
    </citation>
    <scope>NUCLEOTIDE SEQUENCE [LARGE SCALE GENOMIC DNA]</scope>
    <source>
        <strain evidence="3 4">Xinb3</strain>
        <tissue evidence="3">Complete organism</tissue>
    </source>
</reference>
<dbReference type="GO" id="GO:0048172">
    <property type="term" value="P:regulation of short-term neuronal synaptic plasticity"/>
    <property type="evidence" value="ECO:0007669"/>
    <property type="project" value="TreeGrafter"/>
</dbReference>
<dbReference type="GO" id="GO:0045202">
    <property type="term" value="C:synapse"/>
    <property type="evidence" value="ECO:0007669"/>
    <property type="project" value="TreeGrafter"/>
</dbReference>
<organism evidence="3 4">
    <name type="scientific">Daphnia magna</name>
    <dbReference type="NCBI Taxonomy" id="35525"/>
    <lineage>
        <taxon>Eukaryota</taxon>
        <taxon>Metazoa</taxon>
        <taxon>Ecdysozoa</taxon>
        <taxon>Arthropoda</taxon>
        <taxon>Crustacea</taxon>
        <taxon>Branchiopoda</taxon>
        <taxon>Diplostraca</taxon>
        <taxon>Cladocera</taxon>
        <taxon>Anomopoda</taxon>
        <taxon>Daphniidae</taxon>
        <taxon>Daphnia</taxon>
    </lineage>
</organism>
<evidence type="ECO:0000313" key="3">
    <source>
        <dbReference type="EMBL" id="KZS14780.1"/>
    </source>
</evidence>
<dbReference type="PANTHER" id="PTHR16019">
    <property type="entry name" value="SYNAPSE-ASSOCIATED PROTEIN"/>
    <property type="match status" value="1"/>
</dbReference>
<dbReference type="InterPro" id="IPR051494">
    <property type="entry name" value="BSD_domain-containing"/>
</dbReference>
<feature type="compositionally biased region" description="Basic and acidic residues" evidence="1">
    <location>
        <begin position="291"/>
        <end position="303"/>
    </location>
</feature>
<evidence type="ECO:0000259" key="2">
    <source>
        <dbReference type="PROSITE" id="PS50858"/>
    </source>
</evidence>
<gene>
    <name evidence="3" type="ORF">APZ42_020163</name>
</gene>
<feature type="region of interest" description="Disordered" evidence="1">
    <location>
        <begin position="17"/>
        <end position="123"/>
    </location>
</feature>
<sequence>MFSGFTNQMSSISSWIGAKKAGAPSEETSPQNPEEPVVAEAVASSPVTSGVDGGTLEPEQPKGDLFSSMKNQMSSWLSKKENSDQLEEPKEPHTDEPVIVEAETTNPEEEAGENEGEKEGFGSGLEEVSKKTMQGARTIGSFFASAVSKAGKTVTEAGAKIKKTVEETTILSEFNKEQEAFIKSKNKIEGSIPPWVGYPEEEALKAEILSLSTDRRNFVRSPPAGVQFQFDYDSFYPIALATLAEDPNLETMRFELVPKIIKEELFWRNYFYRVSLLRQSTELSSMTQGEGNRDSANHSRESSFDEDDKTEGADTPDSPTNEFVSDSYQSNTLSKDLKEVQEGIKRLGSKKPNDEEWEKELQAELQDYELGSEGSGQTGGADADDIEEMLDAEESHGDLK</sequence>
<feature type="compositionally biased region" description="Basic and acidic residues" evidence="1">
    <location>
        <begin position="78"/>
        <end position="96"/>
    </location>
</feature>
<accession>A0A164Y1I4</accession>
<feature type="region of interest" description="Disordered" evidence="1">
    <location>
        <begin position="364"/>
        <end position="400"/>
    </location>
</feature>
<name>A0A164Y1I4_9CRUS</name>
<dbReference type="InterPro" id="IPR005607">
    <property type="entry name" value="BSD_dom"/>
</dbReference>
<dbReference type="GO" id="GO:0005794">
    <property type="term" value="C:Golgi apparatus"/>
    <property type="evidence" value="ECO:0007669"/>
    <property type="project" value="TreeGrafter"/>
</dbReference>
<comment type="caution">
    <text evidence="3">The sequence shown here is derived from an EMBL/GenBank/DDBJ whole genome shotgun (WGS) entry which is preliminary data.</text>
</comment>
<dbReference type="STRING" id="35525.A0A164Y1I4"/>
<feature type="compositionally biased region" description="Polar residues" evidence="1">
    <location>
        <begin position="68"/>
        <end position="77"/>
    </location>
</feature>
<dbReference type="PROSITE" id="PS50858">
    <property type="entry name" value="BSD"/>
    <property type="match status" value="1"/>
</dbReference>